<protein>
    <submittedName>
        <fullName evidence="1">Uncharacterized protein</fullName>
    </submittedName>
</protein>
<evidence type="ECO:0000313" key="2">
    <source>
        <dbReference type="Proteomes" id="UP000735302"/>
    </source>
</evidence>
<reference evidence="1 2" key="1">
    <citation type="journal article" date="2021" name="Elife">
        <title>Chloroplast acquisition without the gene transfer in kleptoplastic sea slugs, Plakobranchus ocellatus.</title>
        <authorList>
            <person name="Maeda T."/>
            <person name="Takahashi S."/>
            <person name="Yoshida T."/>
            <person name="Shimamura S."/>
            <person name="Takaki Y."/>
            <person name="Nagai Y."/>
            <person name="Toyoda A."/>
            <person name="Suzuki Y."/>
            <person name="Arimoto A."/>
            <person name="Ishii H."/>
            <person name="Satoh N."/>
            <person name="Nishiyama T."/>
            <person name="Hasebe M."/>
            <person name="Maruyama T."/>
            <person name="Minagawa J."/>
            <person name="Obokata J."/>
            <person name="Shigenobu S."/>
        </authorList>
    </citation>
    <scope>NUCLEOTIDE SEQUENCE [LARGE SCALE GENOMIC DNA]</scope>
</reference>
<dbReference type="AlphaFoldDB" id="A0AAV4BYB1"/>
<organism evidence="1 2">
    <name type="scientific">Plakobranchus ocellatus</name>
    <dbReference type="NCBI Taxonomy" id="259542"/>
    <lineage>
        <taxon>Eukaryota</taxon>
        <taxon>Metazoa</taxon>
        <taxon>Spiralia</taxon>
        <taxon>Lophotrochozoa</taxon>
        <taxon>Mollusca</taxon>
        <taxon>Gastropoda</taxon>
        <taxon>Heterobranchia</taxon>
        <taxon>Euthyneura</taxon>
        <taxon>Panpulmonata</taxon>
        <taxon>Sacoglossa</taxon>
        <taxon>Placobranchoidea</taxon>
        <taxon>Plakobranchidae</taxon>
        <taxon>Plakobranchus</taxon>
    </lineage>
</organism>
<proteinExistence type="predicted"/>
<sequence>MGVAILEPVVFNSAFINGAETEHRESEFVVLVFPVYRIKNYGLVQELCPFSCFFSDVPRTSTYRLHSLLLDVDGNGFRTVFNGLLELAIDTLCTSRDEFADHCAINASEQR</sequence>
<name>A0AAV4BYB1_9GAST</name>
<dbReference type="Proteomes" id="UP000735302">
    <property type="component" value="Unassembled WGS sequence"/>
</dbReference>
<gene>
    <name evidence="1" type="ORF">PoB_005191000</name>
</gene>
<evidence type="ECO:0000313" key="1">
    <source>
        <dbReference type="EMBL" id="GFO25405.1"/>
    </source>
</evidence>
<comment type="caution">
    <text evidence="1">The sequence shown here is derived from an EMBL/GenBank/DDBJ whole genome shotgun (WGS) entry which is preliminary data.</text>
</comment>
<accession>A0AAV4BYB1</accession>
<keyword evidence="2" id="KW-1185">Reference proteome</keyword>
<dbReference type="EMBL" id="BLXT01005746">
    <property type="protein sequence ID" value="GFO25405.1"/>
    <property type="molecule type" value="Genomic_DNA"/>
</dbReference>